<proteinExistence type="predicted"/>
<accession>A0A0A1T1G3</accession>
<dbReference type="AlphaFoldDB" id="A0A0A1T1G3"/>
<evidence type="ECO:0008006" key="4">
    <source>
        <dbReference type="Google" id="ProtNLM"/>
    </source>
</evidence>
<organism evidence="2 3">
    <name type="scientific">[Torrubiella] hemipterigena</name>
    <dbReference type="NCBI Taxonomy" id="1531966"/>
    <lineage>
        <taxon>Eukaryota</taxon>
        <taxon>Fungi</taxon>
        <taxon>Dikarya</taxon>
        <taxon>Ascomycota</taxon>
        <taxon>Pezizomycotina</taxon>
        <taxon>Sordariomycetes</taxon>
        <taxon>Hypocreomycetidae</taxon>
        <taxon>Hypocreales</taxon>
        <taxon>Clavicipitaceae</taxon>
        <taxon>Clavicipitaceae incertae sedis</taxon>
        <taxon>'Torrubiella' clade</taxon>
    </lineage>
</organism>
<gene>
    <name evidence="2" type="ORF">VHEMI00272</name>
</gene>
<keyword evidence="3" id="KW-1185">Reference proteome</keyword>
<dbReference type="STRING" id="1531966.A0A0A1T1G3"/>
<sequence>MALVSLSHDLKLYLMRGMAPYDVEGLALTCRDMLSVAQEAMSERQYQLRKRYHTVETGVGIPHSIPELLCHIAADPEIAQHIVHLDLNNRIRLRPYGHEIEDSAKQNMEDGSNALRKLIDESTHIAKLIDYPDFAQELFEHMNSENRETLVVDAPLVFLLSLLPNLESIALSGDWVVGTAAPDIRHRWHEPANAQLDRFESGTRDLMALLVERANDETLVGEPLSKLRVLHPMRDVDTQFGVDMIAVLPFLALKSLREVHYAYGYCDPPKMEDDAPQNNNEEAVENGAEDGVENIENEDNGQYSQNSDDAGNGEGQDSGTEGNEADDDDVGSEDDANEDGAGQDDDHDDDDDSYYSEDEESVQDYEGPEDYFPYAYYIHDIKSRVLCARYPVLGPNIESMRLEECNMEAGASELFFRHMKRLKTLHFEYSMKDEHGSYWDVNGFVRDLANELGSTLETLVLAAGYVSDDSYVIRQRMHGFKVLRHMELSTVFFVNGIACIGGDSADSREDDGITVDPLRPLTLLLPPSLESFRLVVPVCDFEIMKVLFKGFQEDRQEFLPRLAKVEVEVRVSSYYGRELPDAEEKKALIWEFARENGFTVID</sequence>
<name>A0A0A1T1G3_9HYPO</name>
<dbReference type="OrthoDB" id="5421601at2759"/>
<feature type="region of interest" description="Disordered" evidence="1">
    <location>
        <begin position="294"/>
        <end position="368"/>
    </location>
</feature>
<evidence type="ECO:0000313" key="2">
    <source>
        <dbReference type="EMBL" id="CEJ80067.1"/>
    </source>
</evidence>
<feature type="compositionally biased region" description="Polar residues" evidence="1">
    <location>
        <begin position="300"/>
        <end position="321"/>
    </location>
</feature>
<evidence type="ECO:0000313" key="3">
    <source>
        <dbReference type="Proteomes" id="UP000039046"/>
    </source>
</evidence>
<evidence type="ECO:0000256" key="1">
    <source>
        <dbReference type="SAM" id="MobiDB-lite"/>
    </source>
</evidence>
<reference evidence="2 3" key="1">
    <citation type="journal article" date="2015" name="Genome Announc.">
        <title>Draft Genome Sequence and Gene Annotation of the Entomopathogenic Fungus Verticillium hemipterigenum.</title>
        <authorList>
            <person name="Horn F."/>
            <person name="Habel A."/>
            <person name="Scharf D.H."/>
            <person name="Dworschak J."/>
            <person name="Brakhage A.A."/>
            <person name="Guthke R."/>
            <person name="Hertweck C."/>
            <person name="Linde J."/>
        </authorList>
    </citation>
    <scope>NUCLEOTIDE SEQUENCE [LARGE SCALE GENOMIC DNA]</scope>
</reference>
<dbReference type="Proteomes" id="UP000039046">
    <property type="component" value="Unassembled WGS sequence"/>
</dbReference>
<protein>
    <recommendedName>
        <fullName evidence="4">F-box domain-containing protein</fullName>
    </recommendedName>
</protein>
<dbReference type="HOGENOM" id="CLU_038735_0_0_1"/>
<feature type="compositionally biased region" description="Acidic residues" evidence="1">
    <location>
        <begin position="323"/>
        <end position="368"/>
    </location>
</feature>
<dbReference type="EMBL" id="CDHN01000001">
    <property type="protein sequence ID" value="CEJ80067.1"/>
    <property type="molecule type" value="Genomic_DNA"/>
</dbReference>